<evidence type="ECO:0000313" key="2">
    <source>
        <dbReference type="Proteomes" id="UP000271098"/>
    </source>
</evidence>
<sequence length="164" mass="19057">MADKRERTGVIVSRSKIAWFVWTPEIGEGIIICNDDRLFLGQWIKFAAMIIENRQRHVNIGYYVADGWSVTPAVLNAKPRYNNLLLESKIYVSNWQMDKLEADWVGPVSDRYHAIEESTNFCGLQKTYTVVLKRVRKSDECPVCEWVVTDLKVRGSVFSKYLEY</sequence>
<evidence type="ECO:0000313" key="1">
    <source>
        <dbReference type="EMBL" id="VDK36635.1"/>
    </source>
</evidence>
<dbReference type="EMBL" id="UYRT01004505">
    <property type="protein sequence ID" value="VDK36635.1"/>
    <property type="molecule type" value="Genomic_DNA"/>
</dbReference>
<proteinExistence type="predicted"/>
<gene>
    <name evidence="1" type="ORF">GPUH_LOCUS2830</name>
</gene>
<dbReference type="AlphaFoldDB" id="A0A183D289"/>
<reference evidence="1 2" key="2">
    <citation type="submission" date="2018-11" db="EMBL/GenBank/DDBJ databases">
        <authorList>
            <consortium name="Pathogen Informatics"/>
        </authorList>
    </citation>
    <scope>NUCLEOTIDE SEQUENCE [LARGE SCALE GENOMIC DNA]</scope>
</reference>
<organism evidence="3">
    <name type="scientific">Gongylonema pulchrum</name>
    <dbReference type="NCBI Taxonomy" id="637853"/>
    <lineage>
        <taxon>Eukaryota</taxon>
        <taxon>Metazoa</taxon>
        <taxon>Ecdysozoa</taxon>
        <taxon>Nematoda</taxon>
        <taxon>Chromadorea</taxon>
        <taxon>Rhabditida</taxon>
        <taxon>Spirurina</taxon>
        <taxon>Spiruromorpha</taxon>
        <taxon>Spiruroidea</taxon>
        <taxon>Gongylonematidae</taxon>
        <taxon>Gongylonema</taxon>
    </lineage>
</organism>
<accession>A0A183D289</accession>
<dbReference type="WBParaSite" id="GPUH_0000283501-mRNA-1">
    <property type="protein sequence ID" value="GPUH_0000283501-mRNA-1"/>
    <property type="gene ID" value="GPUH_0000283501"/>
</dbReference>
<reference evidence="3" key="1">
    <citation type="submission" date="2016-06" db="UniProtKB">
        <authorList>
            <consortium name="WormBaseParasite"/>
        </authorList>
    </citation>
    <scope>IDENTIFICATION</scope>
</reference>
<dbReference type="Proteomes" id="UP000271098">
    <property type="component" value="Unassembled WGS sequence"/>
</dbReference>
<keyword evidence="2" id="KW-1185">Reference proteome</keyword>
<name>A0A183D289_9BILA</name>
<evidence type="ECO:0000313" key="3">
    <source>
        <dbReference type="WBParaSite" id="GPUH_0000283501-mRNA-1"/>
    </source>
</evidence>
<protein>
    <submittedName>
        <fullName evidence="3">DUF4283 domain-containing protein</fullName>
    </submittedName>
</protein>